<keyword evidence="4 6" id="KW-1133">Transmembrane helix</keyword>
<dbReference type="PANTHER" id="PTHR43701">
    <property type="entry name" value="MEMBRANE TRANSPORTER PROTEIN MJ0441-RELATED"/>
    <property type="match status" value="1"/>
</dbReference>
<dbReference type="Proteomes" id="UP001238450">
    <property type="component" value="Unassembled WGS sequence"/>
</dbReference>
<gene>
    <name evidence="7" type="ORF">J2Z48_000677</name>
</gene>
<evidence type="ECO:0000256" key="3">
    <source>
        <dbReference type="ARBA" id="ARBA00022692"/>
    </source>
</evidence>
<dbReference type="RefSeq" id="WP_307251035.1">
    <property type="nucleotide sequence ID" value="NZ_JAUSUV010000003.1"/>
</dbReference>
<evidence type="ECO:0000313" key="8">
    <source>
        <dbReference type="Proteomes" id="UP001238450"/>
    </source>
</evidence>
<comment type="similarity">
    <text evidence="2 6">Belongs to the 4-toluene sulfonate uptake permease (TSUP) (TC 2.A.102) family.</text>
</comment>
<comment type="subcellular location">
    <subcellularLocation>
        <location evidence="6">Cell membrane</location>
        <topology evidence="6">Multi-pass membrane protein</topology>
    </subcellularLocation>
    <subcellularLocation>
        <location evidence="1">Membrane</location>
        <topology evidence="1">Multi-pass membrane protein</topology>
    </subcellularLocation>
</comment>
<dbReference type="InterPro" id="IPR051598">
    <property type="entry name" value="TSUP/Inactive_protease-like"/>
</dbReference>
<evidence type="ECO:0000313" key="7">
    <source>
        <dbReference type="EMBL" id="MDQ0416510.1"/>
    </source>
</evidence>
<dbReference type="EMBL" id="JAUSUV010000003">
    <property type="protein sequence ID" value="MDQ0416510.1"/>
    <property type="molecule type" value="Genomic_DNA"/>
</dbReference>
<keyword evidence="5 6" id="KW-0472">Membrane</keyword>
<accession>A0AAJ1TCS9</accession>
<name>A0AAJ1TCS9_9BACL</name>
<dbReference type="InterPro" id="IPR002781">
    <property type="entry name" value="TM_pro_TauE-like"/>
</dbReference>
<dbReference type="GO" id="GO:0005886">
    <property type="term" value="C:plasma membrane"/>
    <property type="evidence" value="ECO:0007669"/>
    <property type="project" value="UniProtKB-SubCell"/>
</dbReference>
<dbReference type="AlphaFoldDB" id="A0AAJ1TCS9"/>
<feature type="transmembrane region" description="Helical" evidence="6">
    <location>
        <begin position="108"/>
        <end position="127"/>
    </location>
</feature>
<feature type="transmembrane region" description="Helical" evidence="6">
    <location>
        <begin position="168"/>
        <end position="191"/>
    </location>
</feature>
<evidence type="ECO:0000256" key="4">
    <source>
        <dbReference type="ARBA" id="ARBA00022989"/>
    </source>
</evidence>
<evidence type="ECO:0000256" key="1">
    <source>
        <dbReference type="ARBA" id="ARBA00004141"/>
    </source>
</evidence>
<evidence type="ECO:0000256" key="2">
    <source>
        <dbReference type="ARBA" id="ARBA00009142"/>
    </source>
</evidence>
<keyword evidence="8" id="KW-1185">Reference proteome</keyword>
<proteinExistence type="inferred from homology"/>
<organism evidence="7 8">
    <name type="scientific">Croceifilum oryzae</name>
    <dbReference type="NCBI Taxonomy" id="1553429"/>
    <lineage>
        <taxon>Bacteria</taxon>
        <taxon>Bacillati</taxon>
        <taxon>Bacillota</taxon>
        <taxon>Bacilli</taxon>
        <taxon>Bacillales</taxon>
        <taxon>Thermoactinomycetaceae</taxon>
        <taxon>Croceifilum</taxon>
    </lineage>
</organism>
<protein>
    <recommendedName>
        <fullName evidence="6">Probable membrane transporter protein</fullName>
    </recommendedName>
</protein>
<keyword evidence="3 6" id="KW-0812">Transmembrane</keyword>
<reference evidence="7 8" key="1">
    <citation type="submission" date="2023-07" db="EMBL/GenBank/DDBJ databases">
        <title>Genomic Encyclopedia of Type Strains, Phase IV (KMG-IV): sequencing the most valuable type-strain genomes for metagenomic binning, comparative biology and taxonomic classification.</title>
        <authorList>
            <person name="Goeker M."/>
        </authorList>
    </citation>
    <scope>NUCLEOTIDE SEQUENCE [LARGE SCALE GENOMIC DNA]</scope>
    <source>
        <strain evidence="7 8">DSM 46876</strain>
    </source>
</reference>
<feature type="transmembrane region" description="Helical" evidence="6">
    <location>
        <begin position="53"/>
        <end position="73"/>
    </location>
</feature>
<evidence type="ECO:0000256" key="6">
    <source>
        <dbReference type="RuleBase" id="RU363041"/>
    </source>
</evidence>
<feature type="transmembrane region" description="Helical" evidence="6">
    <location>
        <begin position="85"/>
        <end position="102"/>
    </location>
</feature>
<evidence type="ECO:0000256" key="5">
    <source>
        <dbReference type="ARBA" id="ARBA00023136"/>
    </source>
</evidence>
<keyword evidence="6" id="KW-1003">Cell membrane</keyword>
<comment type="caution">
    <text evidence="7">The sequence shown here is derived from an EMBL/GenBank/DDBJ whole genome shotgun (WGS) entry which is preliminary data.</text>
</comment>
<dbReference type="PANTHER" id="PTHR43701:SF2">
    <property type="entry name" value="MEMBRANE TRANSPORTER PROTEIN YJNA-RELATED"/>
    <property type="match status" value="1"/>
</dbReference>
<feature type="transmembrane region" description="Helical" evidence="6">
    <location>
        <begin position="12"/>
        <end position="41"/>
    </location>
</feature>
<dbReference type="Pfam" id="PF01925">
    <property type="entry name" value="TauE"/>
    <property type="match status" value="1"/>
</dbReference>
<sequence>MDDILIWGSLLLVGYVAGTIGSIVGLGGGIIIVPALLYLAHFFPPFRMISPPMAVGTSLFLIVITSLSSTLSFHKQKRIDFTSGWLFFLGCGPGAMIGAYLSRYLQSNFFLIGFGIFMLVISFVLIIKDRIGWMRYTGSQVRTHTDPDGHTWTYGYNRWLVLGMSFPIGILSGLLGIGGGALMVPIMLIVFRFPPHVATATSMFAIFLSSILGSGIQAFQAHIHWIAVLLLAPGSWLGGKTGAWISSRLESKHLLRAFETLLVVIAIKMIYDGFTL</sequence>
<feature type="transmembrane region" description="Helical" evidence="6">
    <location>
        <begin position="203"/>
        <end position="232"/>
    </location>
</feature>